<proteinExistence type="predicted"/>
<evidence type="ECO:0000313" key="2">
    <source>
        <dbReference type="Proteomes" id="UP000533429"/>
    </source>
</evidence>
<organism evidence="1 2">
    <name type="scientific">Photobacterium damselae subsp. damselae</name>
    <name type="common">Listonella damsela</name>
    <dbReference type="NCBI Taxonomy" id="85581"/>
    <lineage>
        <taxon>Bacteria</taxon>
        <taxon>Pseudomonadati</taxon>
        <taxon>Pseudomonadota</taxon>
        <taxon>Gammaproteobacteria</taxon>
        <taxon>Vibrionales</taxon>
        <taxon>Vibrionaceae</taxon>
        <taxon>Photobacterium</taxon>
    </lineage>
</organism>
<dbReference type="Proteomes" id="UP000533429">
    <property type="component" value="Unassembled WGS sequence"/>
</dbReference>
<gene>
    <name evidence="1" type="ORF">HWA77_01995</name>
</gene>
<evidence type="ECO:0000313" key="1">
    <source>
        <dbReference type="EMBL" id="NVO98978.1"/>
    </source>
</evidence>
<dbReference type="EMBL" id="JABXOR010000122">
    <property type="protein sequence ID" value="NVO98978.1"/>
    <property type="molecule type" value="Genomic_DNA"/>
</dbReference>
<protein>
    <submittedName>
        <fullName evidence="1">Uncharacterized protein</fullName>
    </submittedName>
</protein>
<reference evidence="1 2" key="1">
    <citation type="submission" date="2020-06" db="EMBL/GenBank/DDBJ databases">
        <title>Photobacterium damselae subsp. damselae comparative genomics.</title>
        <authorList>
            <person name="Osorio C.R."/>
        </authorList>
    </citation>
    <scope>NUCLEOTIDE SEQUENCE [LARGE SCALE GENOMIC DNA]</scope>
    <source>
        <strain evidence="1 2">TW250/03</strain>
    </source>
</reference>
<dbReference type="AlphaFoldDB" id="A0A850QUB1"/>
<sequence length="139" mass="15638">MKSLDNSDWLIMSDFHGLVWQGMMLAPYSTSAMTWAERKSRITTNLAQANIEKLMGSMGVLTWPKVEQALEHGKSTLSSITFVLLGDTPSLRLTEELLKKAGAKVRMPMKNLSAVQQSLWILNTAKTEVALECFRQYDE</sequence>
<comment type="caution">
    <text evidence="1">The sequence shown here is derived from an EMBL/GenBank/DDBJ whole genome shotgun (WGS) entry which is preliminary data.</text>
</comment>
<accession>A0A850QUB1</accession>
<name>A0A850QUB1_PHODD</name>